<keyword evidence="2" id="KW-1133">Transmembrane helix</keyword>
<keyword evidence="2" id="KW-0472">Membrane</keyword>
<dbReference type="GO" id="GO:0006974">
    <property type="term" value="P:DNA damage response"/>
    <property type="evidence" value="ECO:0007669"/>
    <property type="project" value="TreeGrafter"/>
</dbReference>
<dbReference type="GO" id="GO:0004674">
    <property type="term" value="F:protein serine/threonine kinase activity"/>
    <property type="evidence" value="ECO:0007669"/>
    <property type="project" value="TreeGrafter"/>
</dbReference>
<feature type="compositionally biased region" description="Pro residues" evidence="1">
    <location>
        <begin position="352"/>
        <end position="361"/>
    </location>
</feature>
<dbReference type="PANTHER" id="PTHR24361:SF613">
    <property type="entry name" value="NUCLEAR RECEPTOR-BINDING PROTEIN-RELATED"/>
    <property type="match status" value="1"/>
</dbReference>
<dbReference type="GO" id="GO:0005524">
    <property type="term" value="F:ATP binding"/>
    <property type="evidence" value="ECO:0007669"/>
    <property type="project" value="InterPro"/>
</dbReference>
<keyword evidence="4" id="KW-1185">Reference proteome</keyword>
<dbReference type="Proteomes" id="UP000887575">
    <property type="component" value="Unassembled WGS sequence"/>
</dbReference>
<dbReference type="AlphaFoldDB" id="A0AAF3FPV0"/>
<organism evidence="4 5">
    <name type="scientific">Mesorhabditis belari</name>
    <dbReference type="NCBI Taxonomy" id="2138241"/>
    <lineage>
        <taxon>Eukaryota</taxon>
        <taxon>Metazoa</taxon>
        <taxon>Ecdysozoa</taxon>
        <taxon>Nematoda</taxon>
        <taxon>Chromadorea</taxon>
        <taxon>Rhabditida</taxon>
        <taxon>Rhabditina</taxon>
        <taxon>Rhabditomorpha</taxon>
        <taxon>Rhabditoidea</taxon>
        <taxon>Rhabditidae</taxon>
        <taxon>Mesorhabditinae</taxon>
        <taxon>Mesorhabditis</taxon>
    </lineage>
</organism>
<evidence type="ECO:0000259" key="3">
    <source>
        <dbReference type="PROSITE" id="PS50011"/>
    </source>
</evidence>
<dbReference type="Gene3D" id="1.10.510.10">
    <property type="entry name" value="Transferase(Phosphotransferase) domain 1"/>
    <property type="match status" value="1"/>
</dbReference>
<dbReference type="SUPFAM" id="SSF56112">
    <property type="entry name" value="Protein kinase-like (PK-like)"/>
    <property type="match status" value="1"/>
</dbReference>
<name>A0AAF3FPV0_9BILA</name>
<dbReference type="InterPro" id="IPR011009">
    <property type="entry name" value="Kinase-like_dom_sf"/>
</dbReference>
<dbReference type="PANTHER" id="PTHR24361">
    <property type="entry name" value="MITOGEN-ACTIVATED KINASE KINASE KINASE"/>
    <property type="match status" value="1"/>
</dbReference>
<dbReference type="Pfam" id="PF00069">
    <property type="entry name" value="Pkinase"/>
    <property type="match status" value="1"/>
</dbReference>
<keyword evidence="2" id="KW-0812">Transmembrane</keyword>
<dbReference type="WBParaSite" id="MBELARI_LOCUS8114">
    <property type="protein sequence ID" value="MBELARI_LOCUS8114"/>
    <property type="gene ID" value="MBELARI_LOCUS8114"/>
</dbReference>
<evidence type="ECO:0000313" key="4">
    <source>
        <dbReference type="Proteomes" id="UP000887575"/>
    </source>
</evidence>
<dbReference type="PROSITE" id="PS00108">
    <property type="entry name" value="PROTEIN_KINASE_ST"/>
    <property type="match status" value="1"/>
</dbReference>
<reference evidence="5" key="1">
    <citation type="submission" date="2024-02" db="UniProtKB">
        <authorList>
            <consortium name="WormBaseParasite"/>
        </authorList>
    </citation>
    <scope>IDENTIFICATION</scope>
</reference>
<evidence type="ECO:0000313" key="5">
    <source>
        <dbReference type="WBParaSite" id="MBELARI_LOCUS8114"/>
    </source>
</evidence>
<evidence type="ECO:0000256" key="1">
    <source>
        <dbReference type="SAM" id="MobiDB-lite"/>
    </source>
</evidence>
<sequence>MNDGDEINFRDATLIGNGAFGCVYLFRNPTFVVKVMQCEGDRFQQATKRKYSQAEGEILRKLDHPNIIRSFRTLEILHHDQMSFAIVMEFCELGSLDQIVFTPKYIYTMKTVVEWSTQLFSALIYLHEMHRLTHRDVKPENILVTGDFILKLADFGTAKKNDNTRIGSFIGTTRYMSPSRDRDNVDPFDMSRAVGLDPLPKVVDELRHLIRPIGFNNQQNQVAIGEETTGMAMLPPTISTFALPTFCPEENTDESFKKFGVDESLPKTRNQKKSTRRLRQRFDGLFILDRKHYKMIRNLVILLCVLMLVGSIVIREIRSTPNVNDGSMAQPPTTGNGLRPPAPQVPSSTIQPTPPPTPGPTLPSNFPPIRTEPPSQITTITDEEGTEPLIFSQKIHRNSDGECFEYSCLGCPGGGCCNVLVNPCPMSNVLFNPGNNPIIYKNSNGDCYRKFCNGRPSALCDRPIVLCIDAAIYVGRRRSRSFRSVYSIHD</sequence>
<dbReference type="InterPro" id="IPR008271">
    <property type="entry name" value="Ser/Thr_kinase_AS"/>
</dbReference>
<evidence type="ECO:0000256" key="2">
    <source>
        <dbReference type="SAM" id="Phobius"/>
    </source>
</evidence>
<dbReference type="SMART" id="SM00220">
    <property type="entry name" value="S_TKc"/>
    <property type="match status" value="1"/>
</dbReference>
<feature type="domain" description="Protein kinase" evidence="3">
    <location>
        <begin position="9"/>
        <end position="286"/>
    </location>
</feature>
<feature type="region of interest" description="Disordered" evidence="1">
    <location>
        <begin position="321"/>
        <end position="376"/>
    </location>
</feature>
<protein>
    <recommendedName>
        <fullName evidence="3">Protein kinase domain-containing protein</fullName>
    </recommendedName>
</protein>
<dbReference type="InterPro" id="IPR053235">
    <property type="entry name" value="Ser_Thr_kinase"/>
</dbReference>
<feature type="transmembrane region" description="Helical" evidence="2">
    <location>
        <begin position="295"/>
        <end position="314"/>
    </location>
</feature>
<dbReference type="PROSITE" id="PS50011">
    <property type="entry name" value="PROTEIN_KINASE_DOM"/>
    <property type="match status" value="1"/>
</dbReference>
<proteinExistence type="predicted"/>
<dbReference type="InterPro" id="IPR000719">
    <property type="entry name" value="Prot_kinase_dom"/>
</dbReference>
<dbReference type="GO" id="GO:0005737">
    <property type="term" value="C:cytoplasm"/>
    <property type="evidence" value="ECO:0007669"/>
    <property type="project" value="TreeGrafter"/>
</dbReference>
<feature type="compositionally biased region" description="Polar residues" evidence="1">
    <location>
        <begin position="321"/>
        <end position="336"/>
    </location>
</feature>
<accession>A0AAF3FPV0</accession>